<keyword evidence="3" id="KW-1185">Reference proteome</keyword>
<gene>
    <name evidence="2" type="ORF">R3P38DRAFT_3212275</name>
</gene>
<proteinExistence type="predicted"/>
<feature type="compositionally biased region" description="Basic residues" evidence="1">
    <location>
        <begin position="126"/>
        <end position="143"/>
    </location>
</feature>
<name>A0AAW0ADL4_9AGAR</name>
<dbReference type="PRINTS" id="PR01217">
    <property type="entry name" value="PRICHEXTENSN"/>
</dbReference>
<dbReference type="Proteomes" id="UP001362999">
    <property type="component" value="Unassembled WGS sequence"/>
</dbReference>
<evidence type="ECO:0000313" key="2">
    <source>
        <dbReference type="EMBL" id="KAK7007300.1"/>
    </source>
</evidence>
<feature type="compositionally biased region" description="Pro residues" evidence="1">
    <location>
        <begin position="228"/>
        <end position="244"/>
    </location>
</feature>
<evidence type="ECO:0000256" key="1">
    <source>
        <dbReference type="SAM" id="MobiDB-lite"/>
    </source>
</evidence>
<dbReference type="AlphaFoldDB" id="A0AAW0ADL4"/>
<feature type="compositionally biased region" description="Low complexity" evidence="1">
    <location>
        <begin position="115"/>
        <end position="125"/>
    </location>
</feature>
<feature type="region of interest" description="Disordered" evidence="1">
    <location>
        <begin position="115"/>
        <end position="143"/>
    </location>
</feature>
<protein>
    <submittedName>
        <fullName evidence="2">Uncharacterized protein</fullName>
    </submittedName>
</protein>
<organism evidence="2 3">
    <name type="scientific">Favolaschia claudopus</name>
    <dbReference type="NCBI Taxonomy" id="2862362"/>
    <lineage>
        <taxon>Eukaryota</taxon>
        <taxon>Fungi</taxon>
        <taxon>Dikarya</taxon>
        <taxon>Basidiomycota</taxon>
        <taxon>Agaricomycotina</taxon>
        <taxon>Agaricomycetes</taxon>
        <taxon>Agaricomycetidae</taxon>
        <taxon>Agaricales</taxon>
        <taxon>Marasmiineae</taxon>
        <taxon>Mycenaceae</taxon>
        <taxon>Favolaschia</taxon>
    </lineage>
</organism>
<accession>A0AAW0ADL4</accession>
<evidence type="ECO:0000313" key="3">
    <source>
        <dbReference type="Proteomes" id="UP001362999"/>
    </source>
</evidence>
<sequence length="251" mass="28131">MPAHGFSRFLHHLRVPAGSLQRNKTIFLTSQTYVLDSGIARTLPWASKSTFWLPALKDLGEGEAENAEVETSRIVYFARVIPPPHVPAPAPALHTPLYLYQRRTHPPCRRIPPSAVPASTPATAHHAAHRTHRHPRNRAPRRRVSSPTAAFAPEPVQNAVYPPPHLHTRSGSALYTRTHRSTHYPRTHIRAAYAAVPHPNPPAHAAYPRRCAPHRTRAHPSLFRPHAHPPPHPPPYPRAPPLYPYPKRHSA</sequence>
<dbReference type="EMBL" id="JAWWNJ010000071">
    <property type="protein sequence ID" value="KAK7007300.1"/>
    <property type="molecule type" value="Genomic_DNA"/>
</dbReference>
<feature type="region of interest" description="Disordered" evidence="1">
    <location>
        <begin position="214"/>
        <end position="251"/>
    </location>
</feature>
<comment type="caution">
    <text evidence="2">The sequence shown here is derived from an EMBL/GenBank/DDBJ whole genome shotgun (WGS) entry which is preliminary data.</text>
</comment>
<reference evidence="2 3" key="1">
    <citation type="journal article" date="2024" name="J Genomics">
        <title>Draft genome sequencing and assembly of Favolaschia claudopus CIRM-BRFM 2984 isolated from oak limbs.</title>
        <authorList>
            <person name="Navarro D."/>
            <person name="Drula E."/>
            <person name="Chaduli D."/>
            <person name="Cazenave R."/>
            <person name="Ahrendt S."/>
            <person name="Wang J."/>
            <person name="Lipzen A."/>
            <person name="Daum C."/>
            <person name="Barry K."/>
            <person name="Grigoriev I.V."/>
            <person name="Favel A."/>
            <person name="Rosso M.N."/>
            <person name="Martin F."/>
        </authorList>
    </citation>
    <scope>NUCLEOTIDE SEQUENCE [LARGE SCALE GENOMIC DNA]</scope>
    <source>
        <strain evidence="2 3">CIRM-BRFM 2984</strain>
    </source>
</reference>